<evidence type="ECO:0000313" key="2">
    <source>
        <dbReference type="EMBL" id="KAK4733732.1"/>
    </source>
</evidence>
<sequence>MEKSKSINIELTEEDLRIKLQRLTQEIQETRERRIAVEIATAVARAYATLDEELAAKMARHAIVNENIATMRNGDDVFKDSIAMMLQRLRKEYPLLDNTVCVPENNESEAVEEELEEEIVYRPPLLGRWKEGNEKIALEAYEFTPR</sequence>
<evidence type="ECO:0000313" key="3">
    <source>
        <dbReference type="Proteomes" id="UP001311915"/>
    </source>
</evidence>
<keyword evidence="1" id="KW-0175">Coiled coil</keyword>
<keyword evidence="3" id="KW-1185">Reference proteome</keyword>
<evidence type="ECO:0000256" key="1">
    <source>
        <dbReference type="SAM" id="Coils"/>
    </source>
</evidence>
<organism evidence="2 3">
    <name type="scientific">Solanum pinnatisectum</name>
    <name type="common">tansyleaf nightshade</name>
    <dbReference type="NCBI Taxonomy" id="50273"/>
    <lineage>
        <taxon>Eukaryota</taxon>
        <taxon>Viridiplantae</taxon>
        <taxon>Streptophyta</taxon>
        <taxon>Embryophyta</taxon>
        <taxon>Tracheophyta</taxon>
        <taxon>Spermatophyta</taxon>
        <taxon>Magnoliopsida</taxon>
        <taxon>eudicotyledons</taxon>
        <taxon>Gunneridae</taxon>
        <taxon>Pentapetalae</taxon>
        <taxon>asterids</taxon>
        <taxon>lamiids</taxon>
        <taxon>Solanales</taxon>
        <taxon>Solanaceae</taxon>
        <taxon>Solanoideae</taxon>
        <taxon>Solaneae</taxon>
        <taxon>Solanum</taxon>
    </lineage>
</organism>
<gene>
    <name evidence="2" type="ORF">R3W88_007993</name>
</gene>
<name>A0AAV9M792_9SOLN</name>
<proteinExistence type="predicted"/>
<comment type="caution">
    <text evidence="2">The sequence shown here is derived from an EMBL/GenBank/DDBJ whole genome shotgun (WGS) entry which is preliminary data.</text>
</comment>
<reference evidence="2 3" key="1">
    <citation type="submission" date="2023-10" db="EMBL/GenBank/DDBJ databases">
        <title>Genome-Wide Identification Analysis in wild type Solanum Pinnatisectum Reveals Some Genes Defensing Phytophthora Infestans.</title>
        <authorList>
            <person name="Sun C."/>
        </authorList>
    </citation>
    <scope>NUCLEOTIDE SEQUENCE [LARGE SCALE GENOMIC DNA]</scope>
    <source>
        <strain evidence="2">LQN</strain>
        <tissue evidence="2">Leaf</tissue>
    </source>
</reference>
<accession>A0AAV9M792</accession>
<dbReference type="Proteomes" id="UP001311915">
    <property type="component" value="Unassembled WGS sequence"/>
</dbReference>
<protein>
    <submittedName>
        <fullName evidence="2">Uncharacterized protein</fullName>
    </submittedName>
</protein>
<feature type="coiled-coil region" evidence="1">
    <location>
        <begin position="13"/>
        <end position="40"/>
    </location>
</feature>
<dbReference type="AlphaFoldDB" id="A0AAV9M792"/>
<dbReference type="EMBL" id="JAWPEI010000002">
    <property type="protein sequence ID" value="KAK4733732.1"/>
    <property type="molecule type" value="Genomic_DNA"/>
</dbReference>